<reference evidence="1" key="1">
    <citation type="journal article" date="2021" name="Environ. Microbiol.">
        <title>Gene family expansions and transcriptome signatures uncover fungal adaptations to wood decay.</title>
        <authorList>
            <person name="Hage H."/>
            <person name="Miyauchi S."/>
            <person name="Viragh M."/>
            <person name="Drula E."/>
            <person name="Min B."/>
            <person name="Chaduli D."/>
            <person name="Navarro D."/>
            <person name="Favel A."/>
            <person name="Norest M."/>
            <person name="Lesage-Meessen L."/>
            <person name="Balint B."/>
            <person name="Merenyi Z."/>
            <person name="de Eugenio L."/>
            <person name="Morin E."/>
            <person name="Martinez A.T."/>
            <person name="Baldrian P."/>
            <person name="Stursova M."/>
            <person name="Martinez M.J."/>
            <person name="Novotny C."/>
            <person name="Magnuson J.K."/>
            <person name="Spatafora J.W."/>
            <person name="Maurice S."/>
            <person name="Pangilinan J."/>
            <person name="Andreopoulos W."/>
            <person name="LaButti K."/>
            <person name="Hundley H."/>
            <person name="Na H."/>
            <person name="Kuo A."/>
            <person name="Barry K."/>
            <person name="Lipzen A."/>
            <person name="Henrissat B."/>
            <person name="Riley R."/>
            <person name="Ahrendt S."/>
            <person name="Nagy L.G."/>
            <person name="Grigoriev I.V."/>
            <person name="Martin F."/>
            <person name="Rosso M.N."/>
        </authorList>
    </citation>
    <scope>NUCLEOTIDE SEQUENCE</scope>
    <source>
        <strain evidence="1">CBS 384.51</strain>
    </source>
</reference>
<evidence type="ECO:0000313" key="2">
    <source>
        <dbReference type="Proteomes" id="UP001055072"/>
    </source>
</evidence>
<gene>
    <name evidence="1" type="ORF">BDY19DRAFT_895191</name>
</gene>
<dbReference type="Proteomes" id="UP001055072">
    <property type="component" value="Unassembled WGS sequence"/>
</dbReference>
<proteinExistence type="predicted"/>
<sequence>MASTSTLHPGEDEAITDLNIPTRILTNDANLEEYRHETRTGVILQTHLREVDGHEEKVRYKLVTFTEGDPENPKNWSKLKKWWCTIMISLVCFTVAFCSAVITADIEGVMRDFHVSEEVAFLTITLFVIGFGVGPMFFAPLSEMYGRKVIYVSTLLVGLLFIIPGAVAKNIGTLLVARAIDGIGFSAPMTIVGGTLADLWKNEERGVPMAAFSAAPFIGPAIGPLVGGFIADHKGWRWLYWIQLILAGFVYALMTLTVPETYAPTILLKRARRLRKETGDSSYVTEQEVSRRPLVEELQVYFLRPFQLLFVELIVFLISLYMSVLYGLLYMFFVAYPIVYQEGKGYSASITGLMFIPLAIGVLCSAACSPLVNRHYKSLWIKHGGPPPPEARLIPMMLSCWLIPIGLFIFAWTSYKRVHWIGPAISGFPVGFGFIFLYNSANNYLVDSYQHQAASALAAKTFIRSFWGAGVVLFTVQMYHRVGYEWAGSILAFIALACCAIPYLFYYKGAAIRSHSKYAYSDGQERSTKDFGH</sequence>
<evidence type="ECO:0000313" key="1">
    <source>
        <dbReference type="EMBL" id="KAI0086180.1"/>
    </source>
</evidence>
<organism evidence="1 2">
    <name type="scientific">Irpex rosettiformis</name>
    <dbReference type="NCBI Taxonomy" id="378272"/>
    <lineage>
        <taxon>Eukaryota</taxon>
        <taxon>Fungi</taxon>
        <taxon>Dikarya</taxon>
        <taxon>Basidiomycota</taxon>
        <taxon>Agaricomycotina</taxon>
        <taxon>Agaricomycetes</taxon>
        <taxon>Polyporales</taxon>
        <taxon>Irpicaceae</taxon>
        <taxon>Irpex</taxon>
    </lineage>
</organism>
<keyword evidence="2" id="KW-1185">Reference proteome</keyword>
<dbReference type="EMBL" id="MU274925">
    <property type="protein sequence ID" value="KAI0086180.1"/>
    <property type="molecule type" value="Genomic_DNA"/>
</dbReference>
<name>A0ACB8TVV9_9APHY</name>
<accession>A0ACB8TVV9</accession>
<protein>
    <submittedName>
        <fullName evidence="1">MFS multidrug transporter</fullName>
    </submittedName>
</protein>
<comment type="caution">
    <text evidence="1">The sequence shown here is derived from an EMBL/GenBank/DDBJ whole genome shotgun (WGS) entry which is preliminary data.</text>
</comment>